<protein>
    <recommendedName>
        <fullName evidence="2">Methyltransferase domain-containing protein</fullName>
    </recommendedName>
</protein>
<reference evidence="3 4" key="1">
    <citation type="journal article" date="2020" name="Int. J. Syst. Evol. Microbiol.">
        <title>Reclassification of Streptomyces castelarensis and Streptomyces sporoclivatus as later heterotypic synonyms of Streptomyces antimycoticus.</title>
        <authorList>
            <person name="Komaki H."/>
            <person name="Tamura T."/>
        </authorList>
    </citation>
    <scope>NUCLEOTIDE SEQUENCE [LARGE SCALE GENOMIC DNA]</scope>
    <source>
        <strain evidence="3 4">NBRC 12839</strain>
    </source>
</reference>
<dbReference type="CDD" id="cd02440">
    <property type="entry name" value="AdoMet_MTases"/>
    <property type="match status" value="1"/>
</dbReference>
<dbReference type="RefSeq" id="WP_137970476.1">
    <property type="nucleotide sequence ID" value="NZ_BJHV01000002.1"/>
</dbReference>
<dbReference type="AlphaFoldDB" id="A0A4D4KRA2"/>
<evidence type="ECO:0000256" key="1">
    <source>
        <dbReference type="ARBA" id="ARBA00022679"/>
    </source>
</evidence>
<dbReference type="GO" id="GO:0008168">
    <property type="term" value="F:methyltransferase activity"/>
    <property type="evidence" value="ECO:0007669"/>
    <property type="project" value="UniProtKB-ARBA"/>
</dbReference>
<dbReference type="Proteomes" id="UP000299290">
    <property type="component" value="Unassembled WGS sequence"/>
</dbReference>
<dbReference type="PANTHER" id="PTHR43861">
    <property type="entry name" value="TRANS-ACONITATE 2-METHYLTRANSFERASE-RELATED"/>
    <property type="match status" value="1"/>
</dbReference>
<keyword evidence="1" id="KW-0808">Transferase</keyword>
<evidence type="ECO:0000313" key="4">
    <source>
        <dbReference type="Proteomes" id="UP000299290"/>
    </source>
</evidence>
<comment type="caution">
    <text evidence="3">The sequence shown here is derived from an EMBL/GenBank/DDBJ whole genome shotgun (WGS) entry which is preliminary data.</text>
</comment>
<keyword evidence="4" id="KW-1185">Reference proteome</keyword>
<name>A0A4D4KRA2_9ACTN</name>
<dbReference type="Pfam" id="PF13649">
    <property type="entry name" value="Methyltransf_25"/>
    <property type="match status" value="1"/>
</dbReference>
<dbReference type="EMBL" id="BJHV01000002">
    <property type="protein sequence ID" value="GDY49100.1"/>
    <property type="molecule type" value="Genomic_DNA"/>
</dbReference>
<gene>
    <name evidence="3" type="ORF">SANT12839_099820</name>
</gene>
<proteinExistence type="predicted"/>
<dbReference type="InterPro" id="IPR041698">
    <property type="entry name" value="Methyltransf_25"/>
</dbReference>
<evidence type="ECO:0000259" key="2">
    <source>
        <dbReference type="Pfam" id="PF13649"/>
    </source>
</evidence>
<feature type="domain" description="Methyltransferase" evidence="2">
    <location>
        <begin position="45"/>
        <end position="139"/>
    </location>
</feature>
<sequence length="212" mass="23159">MSNTDPRYEAAFWDQRYNRPNPLWSGQPNPALVEEVTALVPGTALEAGCGEGADAIWLAQAGWQVTGTDFSAQALARAAEHTPTVLAGRLTWQQTDIRTWTPDDDAPRYDLVAASFLHFPSPLRRAVFAALAARVASNGHLVIIGHHPSDLDTAMPRPPEPDIFYTADDLIDDLPATAWKAVTRTARPRTATTPDGRQVTIHDTVLTAQRTQ</sequence>
<organism evidence="3 4">
    <name type="scientific">Streptomyces antimycoticus</name>
    <dbReference type="NCBI Taxonomy" id="68175"/>
    <lineage>
        <taxon>Bacteria</taxon>
        <taxon>Bacillati</taxon>
        <taxon>Actinomycetota</taxon>
        <taxon>Actinomycetes</taxon>
        <taxon>Kitasatosporales</taxon>
        <taxon>Streptomycetaceae</taxon>
        <taxon>Streptomyces</taxon>
        <taxon>Streptomyces violaceusniger group</taxon>
    </lineage>
</organism>
<dbReference type="PANTHER" id="PTHR43861:SF3">
    <property type="entry name" value="PUTATIVE (AFU_ORTHOLOGUE AFUA_2G14390)-RELATED"/>
    <property type="match status" value="1"/>
</dbReference>
<dbReference type="InterPro" id="IPR029063">
    <property type="entry name" value="SAM-dependent_MTases_sf"/>
</dbReference>
<evidence type="ECO:0000313" key="3">
    <source>
        <dbReference type="EMBL" id="GDY49100.1"/>
    </source>
</evidence>
<dbReference type="SUPFAM" id="SSF53335">
    <property type="entry name" value="S-adenosyl-L-methionine-dependent methyltransferases"/>
    <property type="match status" value="1"/>
</dbReference>
<dbReference type="Gene3D" id="3.40.50.150">
    <property type="entry name" value="Vaccinia Virus protein VP39"/>
    <property type="match status" value="1"/>
</dbReference>
<dbReference type="GO" id="GO:0017000">
    <property type="term" value="P:antibiotic biosynthetic process"/>
    <property type="evidence" value="ECO:0007669"/>
    <property type="project" value="UniProtKB-ARBA"/>
</dbReference>
<accession>A0A4D4KRA2</accession>